<dbReference type="OMA" id="PSMIASW"/>
<proteinExistence type="predicted"/>
<feature type="transmembrane region" description="Helical" evidence="1">
    <location>
        <begin position="86"/>
        <end position="107"/>
    </location>
</feature>
<feature type="transmembrane region" description="Helical" evidence="1">
    <location>
        <begin position="240"/>
        <end position="259"/>
    </location>
</feature>
<accession>L7JYX5</accession>
<sequence>MHKIKFLRNLLMSAVIVAAGILKNRLYYNEFPVTLPSMIASWGALLVSYFMAQEHKLPDRLLSLVVVILVLYSLVARYCSKHMDCLVIALCAPSKVIFTCILAKLFFELQLSRWQIFGLSLIIVGIVLPNIIIADSDFSSISPQKIGVCIFAGLLFSLLNLTYEFHQRKKKPFFWNLVFTGSIIGVVVSTGILATEMIKSDSTFKLLAQRKTTYILLVAEYVELSLKAFLLYVTSPIYRSIILIFLSIFTGMIDTVIFGWETIRIVDILAFITANMGLIIFDYSELKKMFIAKEKQKLDEDDIEKRQIECV</sequence>
<feature type="transmembrane region" description="Helical" evidence="1">
    <location>
        <begin position="265"/>
        <end position="283"/>
    </location>
</feature>
<evidence type="ECO:0000256" key="1">
    <source>
        <dbReference type="SAM" id="Phobius"/>
    </source>
</evidence>
<dbReference type="SUPFAM" id="SSF103481">
    <property type="entry name" value="Multidrug resistance efflux transporter EmrE"/>
    <property type="match status" value="1"/>
</dbReference>
<dbReference type="EMBL" id="JH993859">
    <property type="protein sequence ID" value="ELQ76231.1"/>
    <property type="molecule type" value="Genomic_DNA"/>
</dbReference>
<keyword evidence="1" id="KW-0812">Transmembrane</keyword>
<dbReference type="InterPro" id="IPR037185">
    <property type="entry name" value="EmrE-like"/>
</dbReference>
<protein>
    <submittedName>
        <fullName evidence="2">Drug/Metabolite Transporter (DMT) Superfamily</fullName>
    </submittedName>
</protein>
<name>L7JYX5_TRAHO</name>
<feature type="transmembrane region" description="Helical" evidence="1">
    <location>
        <begin position="145"/>
        <end position="161"/>
    </location>
</feature>
<reference evidence="2 3" key="1">
    <citation type="journal article" date="2012" name="PLoS Pathog.">
        <title>The genome of the obligate intracellular parasite Trachipleistophora hominis: new insights into microsporidian genome dynamics and reductive evolution.</title>
        <authorList>
            <person name="Heinz E."/>
            <person name="Williams T.A."/>
            <person name="Nakjang S."/>
            <person name="Noel C.J."/>
            <person name="Swan D.C."/>
            <person name="Goldberg A.V."/>
            <person name="Harris S.R."/>
            <person name="Weinmaier T."/>
            <person name="Markert S."/>
            <person name="Becher D."/>
            <person name="Bernhardt J."/>
            <person name="Dagan T."/>
            <person name="Hacker C."/>
            <person name="Lucocq J.M."/>
            <person name="Schweder T."/>
            <person name="Rattei T."/>
            <person name="Hall N."/>
            <person name="Hirt R.P."/>
            <person name="Embley T.M."/>
        </authorList>
    </citation>
    <scope>NUCLEOTIDE SEQUENCE [LARGE SCALE GENOMIC DNA]</scope>
</reference>
<keyword evidence="3" id="KW-1185">Reference proteome</keyword>
<dbReference type="AlphaFoldDB" id="L7JYX5"/>
<feature type="transmembrane region" description="Helical" evidence="1">
    <location>
        <begin position="61"/>
        <end position="80"/>
    </location>
</feature>
<feature type="transmembrane region" description="Helical" evidence="1">
    <location>
        <begin position="114"/>
        <end position="133"/>
    </location>
</feature>
<keyword evidence="1" id="KW-1133">Transmembrane helix</keyword>
<gene>
    <name evidence="2" type="ORF">THOM_0792</name>
</gene>
<dbReference type="OrthoDB" id="10377025at2759"/>
<evidence type="ECO:0000313" key="3">
    <source>
        <dbReference type="Proteomes" id="UP000011185"/>
    </source>
</evidence>
<dbReference type="Proteomes" id="UP000011185">
    <property type="component" value="Unassembled WGS sequence"/>
</dbReference>
<feature type="transmembrane region" description="Helical" evidence="1">
    <location>
        <begin position="33"/>
        <end position="52"/>
    </location>
</feature>
<evidence type="ECO:0000313" key="2">
    <source>
        <dbReference type="EMBL" id="ELQ76231.1"/>
    </source>
</evidence>
<dbReference type="InParanoid" id="L7JYX5"/>
<dbReference type="VEuPathDB" id="MicrosporidiaDB:THOM_0792"/>
<keyword evidence="1" id="KW-0472">Membrane</keyword>
<organism evidence="2 3">
    <name type="scientific">Trachipleistophora hominis</name>
    <name type="common">Microsporidian parasite</name>
    <dbReference type="NCBI Taxonomy" id="72359"/>
    <lineage>
        <taxon>Eukaryota</taxon>
        <taxon>Fungi</taxon>
        <taxon>Fungi incertae sedis</taxon>
        <taxon>Microsporidia</taxon>
        <taxon>Pleistophoridae</taxon>
        <taxon>Trachipleistophora</taxon>
    </lineage>
</organism>
<dbReference type="HOGENOM" id="CLU_894874_0_0_1"/>
<feature type="transmembrane region" description="Helical" evidence="1">
    <location>
        <begin position="173"/>
        <end position="194"/>
    </location>
</feature>